<accession>A0A8S1JME5</accession>
<gene>
    <name evidence="1" type="ORF">PPRIM_AZ9-3.1.T0040050</name>
</gene>
<dbReference type="AlphaFoldDB" id="A0A8S1JME5"/>
<sequence>MLSYGNSVTLQICHFKTLLNCKIYQQQKYLDNSILFGIKKLAFTVKFKKYYAQKANFGILLLHPEDQRNEKGRISILFRYKSHDLKAQVEDNVERIKEIYQDSFEKMKKQLEKIKSLNMYIEPTEIKNNFSIKDQIETQNNQQQKIINIKKMMLKNQVKESSCKKL</sequence>
<evidence type="ECO:0000313" key="1">
    <source>
        <dbReference type="EMBL" id="CAD8042835.1"/>
    </source>
</evidence>
<protein>
    <submittedName>
        <fullName evidence="1">Uncharacterized protein</fullName>
    </submittedName>
</protein>
<dbReference type="Proteomes" id="UP000688137">
    <property type="component" value="Unassembled WGS sequence"/>
</dbReference>
<proteinExistence type="predicted"/>
<dbReference type="EMBL" id="CAJJDM010000001">
    <property type="protein sequence ID" value="CAD8042835.1"/>
    <property type="molecule type" value="Genomic_DNA"/>
</dbReference>
<organism evidence="1 2">
    <name type="scientific">Paramecium primaurelia</name>
    <dbReference type="NCBI Taxonomy" id="5886"/>
    <lineage>
        <taxon>Eukaryota</taxon>
        <taxon>Sar</taxon>
        <taxon>Alveolata</taxon>
        <taxon>Ciliophora</taxon>
        <taxon>Intramacronucleata</taxon>
        <taxon>Oligohymenophorea</taxon>
        <taxon>Peniculida</taxon>
        <taxon>Parameciidae</taxon>
        <taxon>Paramecium</taxon>
    </lineage>
</organism>
<comment type="caution">
    <text evidence="1">The sequence shown here is derived from an EMBL/GenBank/DDBJ whole genome shotgun (WGS) entry which is preliminary data.</text>
</comment>
<evidence type="ECO:0000313" key="2">
    <source>
        <dbReference type="Proteomes" id="UP000688137"/>
    </source>
</evidence>
<name>A0A8S1JME5_PARPR</name>
<reference evidence="1" key="1">
    <citation type="submission" date="2021-01" db="EMBL/GenBank/DDBJ databases">
        <authorList>
            <consortium name="Genoscope - CEA"/>
            <person name="William W."/>
        </authorList>
    </citation>
    <scope>NUCLEOTIDE SEQUENCE</scope>
</reference>
<keyword evidence="2" id="KW-1185">Reference proteome</keyword>